<dbReference type="EMBL" id="BMIS01000002">
    <property type="protein sequence ID" value="GGE63412.1"/>
    <property type="molecule type" value="Genomic_DNA"/>
</dbReference>
<dbReference type="PROSITE" id="PS50943">
    <property type="entry name" value="HTH_CROC1"/>
    <property type="match status" value="1"/>
</dbReference>
<accession>A0A917EMM4</accession>
<dbReference type="RefSeq" id="WP_188682896.1">
    <property type="nucleotide sequence ID" value="NZ_BMIS01000002.1"/>
</dbReference>
<reference evidence="2" key="1">
    <citation type="journal article" date="2014" name="Int. J. Syst. Evol. Microbiol.">
        <title>Complete genome sequence of Corynebacterium casei LMG S-19264T (=DSM 44701T), isolated from a smear-ripened cheese.</title>
        <authorList>
            <consortium name="US DOE Joint Genome Institute (JGI-PGF)"/>
            <person name="Walter F."/>
            <person name="Albersmeier A."/>
            <person name="Kalinowski J."/>
            <person name="Ruckert C."/>
        </authorList>
    </citation>
    <scope>NUCLEOTIDE SEQUENCE</scope>
    <source>
        <strain evidence="2">CGMCC 1.15388</strain>
    </source>
</reference>
<dbReference type="SMART" id="SM00530">
    <property type="entry name" value="HTH_XRE"/>
    <property type="match status" value="1"/>
</dbReference>
<reference evidence="2" key="2">
    <citation type="submission" date="2020-09" db="EMBL/GenBank/DDBJ databases">
        <authorList>
            <person name="Sun Q."/>
            <person name="Zhou Y."/>
        </authorList>
    </citation>
    <scope>NUCLEOTIDE SEQUENCE</scope>
    <source>
        <strain evidence="2">CGMCC 1.15388</strain>
    </source>
</reference>
<name>A0A917EMM4_9MICC</name>
<dbReference type="Pfam" id="PF13560">
    <property type="entry name" value="HTH_31"/>
    <property type="match status" value="1"/>
</dbReference>
<dbReference type="Gene3D" id="3.30.450.180">
    <property type="match status" value="1"/>
</dbReference>
<dbReference type="AlphaFoldDB" id="A0A917EMM4"/>
<dbReference type="Proteomes" id="UP000633136">
    <property type="component" value="Unassembled WGS sequence"/>
</dbReference>
<dbReference type="CDD" id="cd00093">
    <property type="entry name" value="HTH_XRE"/>
    <property type="match status" value="1"/>
</dbReference>
<sequence>MSSSPQLKALGEFFRARRGELTPEAIPANAVSASTRRRVEGLRREEVAQLAAVSTDYYTRVEQGRVTPSDQVFATLCRTFALSSEQRIYAEDLLNHARGYVSSAPGREAAHDRLQLLLDQLTDLPALVLGPRMDVLAWNAPAATLITDFARIPAADRNYVSITFTAPGMSDLYEDWQSVARTCVGILRREAAENPDDPELAALVGRLSIADDDFRRWWAEHRVAEQNFGAKVMFHPTAGRMSLSWDSFTYAGAARQQLILWSAVAGSPDAHALSTLVSLSHDQNSMTD</sequence>
<organism evidence="2 3">
    <name type="scientific">Nesterenkonia cremea</name>
    <dbReference type="NCBI Taxonomy" id="1882340"/>
    <lineage>
        <taxon>Bacteria</taxon>
        <taxon>Bacillati</taxon>
        <taxon>Actinomycetota</taxon>
        <taxon>Actinomycetes</taxon>
        <taxon>Micrococcales</taxon>
        <taxon>Micrococcaceae</taxon>
        <taxon>Nesterenkonia</taxon>
    </lineage>
</organism>
<protein>
    <submittedName>
        <fullName evidence="2">Transcriptional regulator</fullName>
    </submittedName>
</protein>
<dbReference type="SUPFAM" id="SSF47413">
    <property type="entry name" value="lambda repressor-like DNA-binding domains"/>
    <property type="match status" value="1"/>
</dbReference>
<dbReference type="PANTHER" id="PTHR35010">
    <property type="entry name" value="BLL4672 PROTEIN-RELATED"/>
    <property type="match status" value="1"/>
</dbReference>
<keyword evidence="3" id="KW-1185">Reference proteome</keyword>
<dbReference type="InterPro" id="IPR010982">
    <property type="entry name" value="Lambda_DNA-bd_dom_sf"/>
</dbReference>
<dbReference type="GO" id="GO:0003677">
    <property type="term" value="F:DNA binding"/>
    <property type="evidence" value="ECO:0007669"/>
    <property type="project" value="InterPro"/>
</dbReference>
<dbReference type="PANTHER" id="PTHR35010:SF2">
    <property type="entry name" value="BLL4672 PROTEIN"/>
    <property type="match status" value="1"/>
</dbReference>
<dbReference type="Pfam" id="PF17765">
    <property type="entry name" value="MLTR_LBD"/>
    <property type="match status" value="1"/>
</dbReference>
<proteinExistence type="predicted"/>
<comment type="caution">
    <text evidence="2">The sequence shown here is derived from an EMBL/GenBank/DDBJ whole genome shotgun (WGS) entry which is preliminary data.</text>
</comment>
<dbReference type="InterPro" id="IPR041413">
    <property type="entry name" value="MLTR_LBD"/>
</dbReference>
<gene>
    <name evidence="2" type="ORF">GCM10011401_08150</name>
</gene>
<evidence type="ECO:0000259" key="1">
    <source>
        <dbReference type="PROSITE" id="PS50943"/>
    </source>
</evidence>
<dbReference type="Gene3D" id="1.10.260.40">
    <property type="entry name" value="lambda repressor-like DNA-binding domains"/>
    <property type="match status" value="1"/>
</dbReference>
<evidence type="ECO:0000313" key="2">
    <source>
        <dbReference type="EMBL" id="GGE63412.1"/>
    </source>
</evidence>
<dbReference type="InterPro" id="IPR001387">
    <property type="entry name" value="Cro/C1-type_HTH"/>
</dbReference>
<evidence type="ECO:0000313" key="3">
    <source>
        <dbReference type="Proteomes" id="UP000633136"/>
    </source>
</evidence>
<feature type="domain" description="HTH cro/C1-type" evidence="1">
    <location>
        <begin position="41"/>
        <end position="87"/>
    </location>
</feature>